<dbReference type="Proteomes" id="UP000275024">
    <property type="component" value="Unassembled WGS sequence"/>
</dbReference>
<protein>
    <submittedName>
        <fullName evidence="2">Uncharacterized protein</fullName>
    </submittedName>
</protein>
<dbReference type="OrthoDB" id="5190759at2"/>
<evidence type="ECO:0000313" key="2">
    <source>
        <dbReference type="EMBL" id="RKN04624.1"/>
    </source>
</evidence>
<dbReference type="Proteomes" id="UP000268652">
    <property type="component" value="Unassembled WGS sequence"/>
</dbReference>
<name>A0A3A9W5S7_9ACTN</name>
<dbReference type="EMBL" id="RBDY01000032">
    <property type="protein sequence ID" value="RKN15581.1"/>
    <property type="molecule type" value="Genomic_DNA"/>
</dbReference>
<feature type="signal peptide" evidence="1">
    <location>
        <begin position="1"/>
        <end position="28"/>
    </location>
</feature>
<evidence type="ECO:0000256" key="1">
    <source>
        <dbReference type="SAM" id="SignalP"/>
    </source>
</evidence>
<dbReference type="RefSeq" id="WP_120699888.1">
    <property type="nucleotide sequence ID" value="NZ_RBDX01000034.1"/>
</dbReference>
<evidence type="ECO:0000313" key="4">
    <source>
        <dbReference type="Proteomes" id="UP000268652"/>
    </source>
</evidence>
<feature type="chain" id="PRO_5017379653" evidence="1">
    <location>
        <begin position="29"/>
        <end position="141"/>
    </location>
</feature>
<evidence type="ECO:0000313" key="3">
    <source>
        <dbReference type="EMBL" id="RKN15581.1"/>
    </source>
</evidence>
<comment type="caution">
    <text evidence="2">The sequence shown here is derived from an EMBL/GenBank/DDBJ whole genome shotgun (WGS) entry which is preliminary data.</text>
</comment>
<proteinExistence type="predicted"/>
<dbReference type="EMBL" id="RBDX01000034">
    <property type="protein sequence ID" value="RKN04624.1"/>
    <property type="molecule type" value="Genomic_DNA"/>
</dbReference>
<dbReference type="AlphaFoldDB" id="A0A3A9W5S7"/>
<keyword evidence="1" id="KW-0732">Signal</keyword>
<organism evidence="2 5">
    <name type="scientific">Streptomyces radicis</name>
    <dbReference type="NCBI Taxonomy" id="1750517"/>
    <lineage>
        <taxon>Bacteria</taxon>
        <taxon>Bacillati</taxon>
        <taxon>Actinomycetota</taxon>
        <taxon>Actinomycetes</taxon>
        <taxon>Kitasatosporales</taxon>
        <taxon>Streptomycetaceae</taxon>
        <taxon>Streptomyces</taxon>
    </lineage>
</organism>
<reference evidence="4 5" key="1">
    <citation type="submission" date="2018-09" db="EMBL/GenBank/DDBJ databases">
        <title>Streptomyces sp. nov. DS1-2, an endophytic actinomycete isolated from roots of Dendrobium scabrilingue.</title>
        <authorList>
            <person name="Kuncharoen N."/>
            <person name="Kudo T."/>
            <person name="Ohkuma M."/>
            <person name="Yuki M."/>
            <person name="Tanasupawat S."/>
        </authorList>
    </citation>
    <scope>NUCLEOTIDE SEQUENCE [LARGE SCALE GENOMIC DNA]</scope>
    <source>
        <strain evidence="2 5">AZ1-7</strain>
        <strain evidence="3 4">DS1-2</strain>
    </source>
</reference>
<evidence type="ECO:0000313" key="5">
    <source>
        <dbReference type="Proteomes" id="UP000275024"/>
    </source>
</evidence>
<accession>A0A3A9W5S7</accession>
<gene>
    <name evidence="3" type="ORF">D7318_27280</name>
    <name evidence="2" type="ORF">D7319_27875</name>
</gene>
<keyword evidence="4" id="KW-1185">Reference proteome</keyword>
<sequence>MARIARRLPTLLALLGAVVLGTSGTASAAETVHQERTAYLAQMPPPGSVSICESRDIFLAAGHYDWGVYLEDRSDTNRPDMYLGEGWYHWEICMVPDGDQYLNNSLLDPDNPDWDEVEIGTRYTLGASGDHTWGSFLDPKF</sequence>